<protein>
    <submittedName>
        <fullName evidence="10">Diacylglycerol kinase</fullName>
    </submittedName>
</protein>
<dbReference type="KEGG" id="moj:D7D94_05765"/>
<dbReference type="OrthoDB" id="3171056at2"/>
<proteinExistence type="inferred from homology"/>
<keyword evidence="5 10" id="KW-0418">Kinase</keyword>
<dbReference type="Gene3D" id="2.60.200.40">
    <property type="match status" value="1"/>
</dbReference>
<dbReference type="SUPFAM" id="SSF111331">
    <property type="entry name" value="NAD kinase/diacylglycerol kinase-like"/>
    <property type="match status" value="1"/>
</dbReference>
<dbReference type="Pfam" id="PF00781">
    <property type="entry name" value="DAGK_cat"/>
    <property type="match status" value="1"/>
</dbReference>
<evidence type="ECO:0000256" key="8">
    <source>
        <dbReference type="ARBA" id="ARBA00023264"/>
    </source>
</evidence>
<keyword evidence="11" id="KW-1185">Reference proteome</keyword>
<dbReference type="Gene3D" id="3.40.50.10330">
    <property type="entry name" value="Probable inorganic polyphosphate/atp-NAD kinase, domain 1"/>
    <property type="match status" value="1"/>
</dbReference>
<dbReference type="GO" id="GO:0008654">
    <property type="term" value="P:phospholipid biosynthetic process"/>
    <property type="evidence" value="ECO:0007669"/>
    <property type="project" value="UniProtKB-KW"/>
</dbReference>
<dbReference type="PANTHER" id="PTHR12358:SF54">
    <property type="entry name" value="SPHINGOSINE KINASE RELATED PROTEIN"/>
    <property type="match status" value="1"/>
</dbReference>
<keyword evidence="7" id="KW-0444">Lipid biosynthesis</keyword>
<evidence type="ECO:0000256" key="5">
    <source>
        <dbReference type="ARBA" id="ARBA00022777"/>
    </source>
</evidence>
<gene>
    <name evidence="10" type="ORF">D7D94_05765</name>
</gene>
<evidence type="ECO:0000256" key="3">
    <source>
        <dbReference type="ARBA" id="ARBA00022679"/>
    </source>
</evidence>
<comment type="similarity">
    <text evidence="2">Belongs to the diacylglycerol/lipid kinase family.</text>
</comment>
<comment type="cofactor">
    <cofactor evidence="1">
        <name>Mg(2+)</name>
        <dbReference type="ChEBI" id="CHEBI:18420"/>
    </cofactor>
</comment>
<dbReference type="RefSeq" id="WP_156241719.1">
    <property type="nucleotide sequence ID" value="NZ_BAAAZL010000006.1"/>
</dbReference>
<keyword evidence="4" id="KW-0547">Nucleotide-binding</keyword>
<dbReference type="AlphaFoldDB" id="A0A6I6E382"/>
<dbReference type="GO" id="GO:0016301">
    <property type="term" value="F:kinase activity"/>
    <property type="evidence" value="ECO:0007669"/>
    <property type="project" value="UniProtKB-KW"/>
</dbReference>
<reference evidence="10 11" key="1">
    <citation type="submission" date="2018-09" db="EMBL/GenBank/DDBJ databases">
        <title>Whole genome sequencing of Microbacterium oryzae strain MB-10T.</title>
        <authorList>
            <person name="Das S.K."/>
        </authorList>
    </citation>
    <scope>NUCLEOTIDE SEQUENCE [LARGE SCALE GENOMIC DNA]</scope>
    <source>
        <strain evidence="10 11">MB-10</strain>
    </source>
</reference>
<dbReference type="InterPro" id="IPR017438">
    <property type="entry name" value="ATP-NAD_kinase_N"/>
</dbReference>
<dbReference type="InterPro" id="IPR045540">
    <property type="entry name" value="YegS/DAGK_C"/>
</dbReference>
<evidence type="ECO:0000256" key="1">
    <source>
        <dbReference type="ARBA" id="ARBA00001946"/>
    </source>
</evidence>
<feature type="domain" description="DAGKc" evidence="9">
    <location>
        <begin position="1"/>
        <end position="136"/>
    </location>
</feature>
<dbReference type="Proteomes" id="UP000422989">
    <property type="component" value="Chromosome"/>
</dbReference>
<evidence type="ECO:0000313" key="11">
    <source>
        <dbReference type="Proteomes" id="UP000422989"/>
    </source>
</evidence>
<keyword evidence="6" id="KW-0067">ATP-binding</keyword>
<evidence type="ECO:0000313" key="10">
    <source>
        <dbReference type="EMBL" id="QGU27227.1"/>
    </source>
</evidence>
<dbReference type="InterPro" id="IPR016064">
    <property type="entry name" value="NAD/diacylglycerol_kinase_sf"/>
</dbReference>
<dbReference type="EMBL" id="CP032550">
    <property type="protein sequence ID" value="QGU27227.1"/>
    <property type="molecule type" value="Genomic_DNA"/>
</dbReference>
<dbReference type="PROSITE" id="PS50146">
    <property type="entry name" value="DAGK"/>
    <property type="match status" value="1"/>
</dbReference>
<evidence type="ECO:0000259" key="9">
    <source>
        <dbReference type="PROSITE" id="PS50146"/>
    </source>
</evidence>
<keyword evidence="3" id="KW-0808">Transferase</keyword>
<evidence type="ECO:0000256" key="2">
    <source>
        <dbReference type="ARBA" id="ARBA00005983"/>
    </source>
</evidence>
<name>A0A6I6E382_9MICO</name>
<keyword evidence="7" id="KW-0594">Phospholipid biosynthesis</keyword>
<organism evidence="10 11">
    <name type="scientific">Microbacterium oryzae</name>
    <dbReference type="NCBI Taxonomy" id="743009"/>
    <lineage>
        <taxon>Bacteria</taxon>
        <taxon>Bacillati</taxon>
        <taxon>Actinomycetota</taxon>
        <taxon>Actinomycetes</taxon>
        <taxon>Micrococcales</taxon>
        <taxon>Microbacteriaceae</taxon>
        <taxon>Microbacterium</taxon>
    </lineage>
</organism>
<keyword evidence="7" id="KW-0443">Lipid metabolism</keyword>
<accession>A0A6I6E382</accession>
<dbReference type="Pfam" id="PF19279">
    <property type="entry name" value="YegS_C"/>
    <property type="match status" value="1"/>
</dbReference>
<evidence type="ECO:0000256" key="7">
    <source>
        <dbReference type="ARBA" id="ARBA00023209"/>
    </source>
</evidence>
<dbReference type="InterPro" id="IPR001206">
    <property type="entry name" value="Diacylglycerol_kinase_cat_dom"/>
</dbReference>
<sequence length="317" mass="33717">MAHERMAIIWNPAKTEREVLERGLDTALHAALTDELPDISWWETTPEDPGQIVAELALEWGADVIVTAGGDGTVRAVAERLAEPGAGAELAIVPLGTGNLLARNLDIPLASPAAAFARAFARQPRPLDLGWLETELAGEPTRMAFSVMAGFGIDAHMIVETSDDLKGRVGWLAYVESLGRAVNASEVVKMRIAVDHGEFVAAAGHTLLIGNCGMLQGGISLMPDANPSDGELDLLLLSAEGLAGWLDTMRSFMWENGVRRMLGATDRAESTSTAAHSRATAVDVRLPRPRVLEVDGEEIGEVEGFAVEIQAGAVSVR</sequence>
<evidence type="ECO:0000256" key="6">
    <source>
        <dbReference type="ARBA" id="ARBA00022840"/>
    </source>
</evidence>
<dbReference type="InterPro" id="IPR050187">
    <property type="entry name" value="Lipid_Phosphate_FormReg"/>
</dbReference>
<evidence type="ECO:0000256" key="4">
    <source>
        <dbReference type="ARBA" id="ARBA00022741"/>
    </source>
</evidence>
<dbReference type="PANTHER" id="PTHR12358">
    <property type="entry name" value="SPHINGOSINE KINASE"/>
    <property type="match status" value="1"/>
</dbReference>
<keyword evidence="8" id="KW-1208">Phospholipid metabolism</keyword>
<dbReference type="GO" id="GO:0005524">
    <property type="term" value="F:ATP binding"/>
    <property type="evidence" value="ECO:0007669"/>
    <property type="project" value="UniProtKB-KW"/>
</dbReference>